<keyword evidence="3" id="KW-1185">Reference proteome</keyword>
<evidence type="ECO:0008006" key="4">
    <source>
        <dbReference type="Google" id="ProtNLM"/>
    </source>
</evidence>
<evidence type="ECO:0000256" key="1">
    <source>
        <dbReference type="SAM" id="SignalP"/>
    </source>
</evidence>
<accession>A0A9X4BJ95</accession>
<evidence type="ECO:0000313" key="2">
    <source>
        <dbReference type="EMBL" id="MDC8016110.1"/>
    </source>
</evidence>
<dbReference type="AlphaFoldDB" id="A0A9X4BJ95"/>
<evidence type="ECO:0000313" key="3">
    <source>
        <dbReference type="Proteomes" id="UP001139971"/>
    </source>
</evidence>
<dbReference type="EMBL" id="JAOVZO020000023">
    <property type="protein sequence ID" value="MDC8016110.1"/>
    <property type="molecule type" value="Genomic_DNA"/>
</dbReference>
<feature type="chain" id="PRO_5040761284" description="Cytochrome c domain-containing protein" evidence="1">
    <location>
        <begin position="23"/>
        <end position="414"/>
    </location>
</feature>
<comment type="caution">
    <text evidence="2">The sequence shown here is derived from an EMBL/GenBank/DDBJ whole genome shotgun (WGS) entry which is preliminary data.</text>
</comment>
<gene>
    <name evidence="2" type="ORF">OD750_026590</name>
</gene>
<feature type="signal peptide" evidence="1">
    <location>
        <begin position="1"/>
        <end position="22"/>
    </location>
</feature>
<dbReference type="Proteomes" id="UP001139971">
    <property type="component" value="Unassembled WGS sequence"/>
</dbReference>
<organism evidence="2 3">
    <name type="scientific">Tahibacter soli</name>
    <dbReference type="NCBI Taxonomy" id="2983605"/>
    <lineage>
        <taxon>Bacteria</taxon>
        <taxon>Pseudomonadati</taxon>
        <taxon>Pseudomonadota</taxon>
        <taxon>Gammaproteobacteria</taxon>
        <taxon>Lysobacterales</taxon>
        <taxon>Rhodanobacteraceae</taxon>
        <taxon>Tahibacter</taxon>
    </lineage>
</organism>
<sequence length="414" mass="43925">MSKRIGLAALLLSILSGTPVHGADPPKEPEKAAAPEKAAETVNGIARPAIGNPVSEAQFVWYLFVDAVRPAGGSLTFENWTEQCQLNPKLLGCPSASAAEGKTRTPHGSALAAALRGRLGKSEATQGGIECGAMQTKPLNGYPPPTNLSSKPVFCEEVFVNADEATFIRGNGLTTLTGQQAYGAKNGGAITFPWTSIEIKADWVPTSSFANPTFQCPDPTNKLYTETINGTCYALVGMHISSKALPDWVWATFEPASSITNPNRCDPKLYNACFDPWGTTSKVPYGKGTTVPQSPQLQQLMAQAGLNKAFNNYYLTGVQTQFVNAQGQAIPLGSSFVEFNAGVNPGQASCITCHKYAYLGGTLQQPEQNFGGPPAGWPAVGYACNKNQQGNCTPVIPNSVSQDFSWILGLMPVK</sequence>
<keyword evidence="1" id="KW-0732">Signal</keyword>
<proteinExistence type="predicted"/>
<name>A0A9X4BJ95_9GAMM</name>
<dbReference type="RefSeq" id="WP_263542603.1">
    <property type="nucleotide sequence ID" value="NZ_JAOVZO020000023.1"/>
</dbReference>
<reference evidence="2" key="1">
    <citation type="submission" date="2023-02" db="EMBL/GenBank/DDBJ databases">
        <title>Tahibacter soli sp. nov. isolated from soil.</title>
        <authorList>
            <person name="Baek J.H."/>
            <person name="Lee J.K."/>
            <person name="Choi D.G."/>
            <person name="Jeon C.O."/>
        </authorList>
    </citation>
    <scope>NUCLEOTIDE SEQUENCE</scope>
    <source>
        <strain evidence="2">BL</strain>
    </source>
</reference>
<protein>
    <recommendedName>
        <fullName evidence="4">Cytochrome c domain-containing protein</fullName>
    </recommendedName>
</protein>